<evidence type="ECO:0000313" key="3">
    <source>
        <dbReference type="Proteomes" id="UP000271554"/>
    </source>
</evidence>
<reference evidence="2 3" key="1">
    <citation type="submission" date="2018-10" db="EMBL/GenBank/DDBJ databases">
        <title>Relationship between Morphology and Antimicrobial Activity in Streptomyces.</title>
        <authorList>
            <person name="Kang H.J."/>
            <person name="Kim S.B."/>
        </authorList>
    </citation>
    <scope>NUCLEOTIDE SEQUENCE [LARGE SCALE GENOMIC DNA]</scope>
    <source>
        <strain evidence="2 3">BH38</strain>
    </source>
</reference>
<feature type="domain" description="DUF6760" evidence="1">
    <location>
        <begin position="6"/>
        <end position="46"/>
    </location>
</feature>
<dbReference type="AlphaFoldDB" id="A0A387HDB7"/>
<name>A0A387HDB7_9ACTN</name>
<dbReference type="KEGG" id="shun:DWB77_04012"/>
<proteinExistence type="predicted"/>
<dbReference type="Proteomes" id="UP000271554">
    <property type="component" value="Chromosome"/>
</dbReference>
<dbReference type="InterPro" id="IPR046648">
    <property type="entry name" value="DUF6760"/>
</dbReference>
<dbReference type="Pfam" id="PF20546">
    <property type="entry name" value="DUF6760"/>
    <property type="match status" value="1"/>
</dbReference>
<organism evidence="2 3">
    <name type="scientific">Streptomyces hundungensis</name>
    <dbReference type="NCBI Taxonomy" id="1077946"/>
    <lineage>
        <taxon>Bacteria</taxon>
        <taxon>Bacillati</taxon>
        <taxon>Actinomycetota</taxon>
        <taxon>Actinomycetes</taxon>
        <taxon>Kitasatosporales</taxon>
        <taxon>Streptomycetaceae</taxon>
        <taxon>Streptomyces</taxon>
    </lineage>
</organism>
<sequence length="52" mass="6171">MTYAADRIEEETAYLAYHFHWDMDSILDLEHADRRAYVRRVAALVEQGEGER</sequence>
<gene>
    <name evidence="2" type="ORF">DWB77_04012</name>
</gene>
<evidence type="ECO:0000259" key="1">
    <source>
        <dbReference type="Pfam" id="PF20546"/>
    </source>
</evidence>
<keyword evidence="3" id="KW-1185">Reference proteome</keyword>
<accession>A0A387HDB7</accession>
<evidence type="ECO:0000313" key="2">
    <source>
        <dbReference type="EMBL" id="AYG81845.1"/>
    </source>
</evidence>
<dbReference type="RefSeq" id="WP_162952566.1">
    <property type="nucleotide sequence ID" value="NZ_BAABBT010000014.1"/>
</dbReference>
<dbReference type="GeneID" id="96293202"/>
<protein>
    <recommendedName>
        <fullName evidence="1">DUF6760 domain-containing protein</fullName>
    </recommendedName>
</protein>
<dbReference type="EMBL" id="CP032698">
    <property type="protein sequence ID" value="AYG81845.1"/>
    <property type="molecule type" value="Genomic_DNA"/>
</dbReference>